<dbReference type="RefSeq" id="WP_211468539.1">
    <property type="nucleotide sequence ID" value="NZ_JAGSXH010000043.1"/>
</dbReference>
<reference evidence="10" key="1">
    <citation type="submission" date="2021-04" db="EMBL/GenBank/DDBJ databases">
        <title>Genome based classification of Actinospica acidithermotolerans sp. nov., an actinobacterium isolated from an Indonesian hot spring.</title>
        <authorList>
            <person name="Kusuma A.B."/>
            <person name="Putra K.E."/>
            <person name="Nafisah S."/>
            <person name="Loh J."/>
            <person name="Nouioui I."/>
            <person name="Goodfellow M."/>
        </authorList>
    </citation>
    <scope>NUCLEOTIDE SEQUENCE</scope>
    <source>
        <strain evidence="10">DSM 45618</strain>
    </source>
</reference>
<evidence type="ECO:0000256" key="2">
    <source>
        <dbReference type="ARBA" id="ARBA00007406"/>
    </source>
</evidence>
<dbReference type="GO" id="GO:0051287">
    <property type="term" value="F:NAD binding"/>
    <property type="evidence" value="ECO:0007669"/>
    <property type="project" value="InterPro"/>
</dbReference>
<dbReference type="CDD" id="cd18126">
    <property type="entry name" value="GAPDH_I_C"/>
    <property type="match status" value="1"/>
</dbReference>
<dbReference type="Pfam" id="PF00044">
    <property type="entry name" value="Gp_dh_N"/>
    <property type="match status" value="1"/>
</dbReference>
<evidence type="ECO:0000313" key="11">
    <source>
        <dbReference type="Proteomes" id="UP000677913"/>
    </source>
</evidence>
<evidence type="ECO:0000256" key="4">
    <source>
        <dbReference type="PIRSR" id="PIRSR000149-1"/>
    </source>
</evidence>
<keyword evidence="3" id="KW-0560">Oxidoreductase</keyword>
<dbReference type="InterPro" id="IPR036291">
    <property type="entry name" value="NAD(P)-bd_dom_sf"/>
</dbReference>
<feature type="active site" description="Nucleophile" evidence="4">
    <location>
        <position position="150"/>
    </location>
</feature>
<evidence type="ECO:0000256" key="8">
    <source>
        <dbReference type="RuleBase" id="RU000397"/>
    </source>
</evidence>
<dbReference type="SUPFAM" id="SSF55347">
    <property type="entry name" value="Glyceraldehyde-3-phosphate dehydrogenase-like, C-terminal domain"/>
    <property type="match status" value="1"/>
</dbReference>
<dbReference type="Gene3D" id="3.40.50.720">
    <property type="entry name" value="NAD(P)-binding Rossmann-like Domain"/>
    <property type="match status" value="1"/>
</dbReference>
<dbReference type="Pfam" id="PF02800">
    <property type="entry name" value="Gp_dh_C"/>
    <property type="match status" value="1"/>
</dbReference>
<feature type="binding site" evidence="5">
    <location>
        <position position="231"/>
    </location>
    <ligand>
        <name>D-glyceraldehyde 3-phosphate</name>
        <dbReference type="ChEBI" id="CHEBI:59776"/>
    </ligand>
</feature>
<feature type="binding site" evidence="6">
    <location>
        <position position="75"/>
    </location>
    <ligand>
        <name>NAD(+)</name>
        <dbReference type="ChEBI" id="CHEBI:57540"/>
    </ligand>
</feature>
<dbReference type="PIRSF" id="PIRSF000149">
    <property type="entry name" value="GAP_DH"/>
    <property type="match status" value="1"/>
</dbReference>
<comment type="subcellular location">
    <subcellularLocation>
        <location evidence="1">Cytoplasm</location>
    </subcellularLocation>
</comment>
<dbReference type="SMART" id="SM00846">
    <property type="entry name" value="Gp_dh_N"/>
    <property type="match status" value="1"/>
</dbReference>
<dbReference type="InterPro" id="IPR006424">
    <property type="entry name" value="Glyceraldehyde-3-P_DH_1"/>
</dbReference>
<dbReference type="NCBIfam" id="TIGR01534">
    <property type="entry name" value="GAPDH-I"/>
    <property type="match status" value="1"/>
</dbReference>
<evidence type="ECO:0000256" key="1">
    <source>
        <dbReference type="ARBA" id="ARBA00004496"/>
    </source>
</evidence>
<dbReference type="Proteomes" id="UP000677913">
    <property type="component" value="Unassembled WGS sequence"/>
</dbReference>
<dbReference type="PRINTS" id="PR00078">
    <property type="entry name" value="G3PDHDRGNASE"/>
</dbReference>
<dbReference type="SUPFAM" id="SSF51735">
    <property type="entry name" value="NAD(P)-binding Rossmann-fold domains"/>
    <property type="match status" value="1"/>
</dbReference>
<proteinExistence type="inferred from homology"/>
<comment type="similarity">
    <text evidence="2 8">Belongs to the glyceraldehyde-3-phosphate dehydrogenase family.</text>
</comment>
<dbReference type="EMBL" id="JAGSXH010000043">
    <property type="protein sequence ID" value="MBS2964177.1"/>
    <property type="molecule type" value="Genomic_DNA"/>
</dbReference>
<feature type="binding site" evidence="5">
    <location>
        <begin position="149"/>
        <end position="151"/>
    </location>
    <ligand>
        <name>D-glyceraldehyde 3-phosphate</name>
        <dbReference type="ChEBI" id="CHEBI:59776"/>
    </ligand>
</feature>
<dbReference type="FunFam" id="3.30.360.10:FF:000002">
    <property type="entry name" value="Glyceraldehyde-3-phosphate dehydrogenase"/>
    <property type="match status" value="1"/>
</dbReference>
<dbReference type="InterPro" id="IPR020831">
    <property type="entry name" value="GlycerAld/Erythrose_P_DH"/>
</dbReference>
<evidence type="ECO:0000256" key="5">
    <source>
        <dbReference type="PIRSR" id="PIRSR000149-2"/>
    </source>
</evidence>
<dbReference type="GO" id="GO:0050661">
    <property type="term" value="F:NADP binding"/>
    <property type="evidence" value="ECO:0007669"/>
    <property type="project" value="InterPro"/>
</dbReference>
<dbReference type="PANTHER" id="PTHR43148">
    <property type="entry name" value="GLYCERALDEHYDE-3-PHOSPHATE DEHYDROGENASE 2"/>
    <property type="match status" value="1"/>
</dbReference>
<evidence type="ECO:0000256" key="7">
    <source>
        <dbReference type="PIRSR" id="PIRSR000149-4"/>
    </source>
</evidence>
<dbReference type="GO" id="GO:0004365">
    <property type="term" value="F:glyceraldehyde-3-phosphate dehydrogenase (NAD+) (phosphorylating) activity"/>
    <property type="evidence" value="ECO:0007669"/>
    <property type="project" value="UniProtKB-ARBA"/>
</dbReference>
<feature type="binding site" evidence="6">
    <location>
        <begin position="10"/>
        <end position="11"/>
    </location>
    <ligand>
        <name>NAD(+)</name>
        <dbReference type="ChEBI" id="CHEBI:57540"/>
    </ligand>
</feature>
<dbReference type="CDD" id="cd05214">
    <property type="entry name" value="GAPDH_I_N"/>
    <property type="match status" value="1"/>
</dbReference>
<comment type="caution">
    <text evidence="10">The sequence shown here is derived from an EMBL/GenBank/DDBJ whole genome shotgun (WGS) entry which is preliminary data.</text>
</comment>
<feature type="domain" description="Glyceraldehyde 3-phosphate dehydrogenase NAD(P) binding" evidence="9">
    <location>
        <begin position="1"/>
        <end position="150"/>
    </location>
</feature>
<evidence type="ECO:0000256" key="6">
    <source>
        <dbReference type="PIRSR" id="PIRSR000149-3"/>
    </source>
</evidence>
<protein>
    <submittedName>
        <fullName evidence="10">Type I glyceraldehyde-3-phosphate dehydrogenase</fullName>
    </submittedName>
</protein>
<dbReference type="GO" id="GO:0005737">
    <property type="term" value="C:cytoplasm"/>
    <property type="evidence" value="ECO:0007669"/>
    <property type="project" value="UniProtKB-SubCell"/>
</dbReference>
<name>A0A8J8BBL3_9ACTN</name>
<sequence>MRIAVNGFGRIGRVFTRIALQRGLEVVAVNDITDAATLAHLLGHDSTYGRLRATVEYTDEALIVDGRKIAVTAQREPETLPWGDLGVDVVIESTGKFRTGAAAGAHLKAGARKVLISAPAKGAVDLTVVMGVNQTEYDPAHHHVISNASCTTNCAAPMVDVLQRHFGIVEGFLTTIHGYTNDQQLLDGPHKDLRRARSAALNIIPTSTGAAKAIGLVIPQTAGLLDGIAVRVPVPTGSLVDLAAQLVTPATPQEINAAFEQEAGERLRGILRVSEEPLVSTDIIGDSASCVLDKALTQSHGGLAKVFGWYDNEWGYTERLADLAEYVGARL</sequence>
<gene>
    <name evidence="10" type="primary">gap</name>
    <name evidence="10" type="ORF">KGA66_14050</name>
</gene>
<evidence type="ECO:0000313" key="10">
    <source>
        <dbReference type="EMBL" id="MBS2964177.1"/>
    </source>
</evidence>
<feature type="binding site" evidence="6">
    <location>
        <position position="31"/>
    </location>
    <ligand>
        <name>NAD(+)</name>
        <dbReference type="ChEBI" id="CHEBI:57540"/>
    </ligand>
</feature>
<dbReference type="InterPro" id="IPR020829">
    <property type="entry name" value="GlycerAld_3-P_DH_cat"/>
</dbReference>
<dbReference type="FunFam" id="3.40.50.720:FF:000001">
    <property type="entry name" value="Glyceraldehyde-3-phosphate dehydrogenase"/>
    <property type="match status" value="1"/>
</dbReference>
<dbReference type="AlphaFoldDB" id="A0A8J8BBL3"/>
<keyword evidence="6" id="KW-0547">Nucleotide-binding</keyword>
<dbReference type="InterPro" id="IPR020828">
    <property type="entry name" value="GlycerAld_3-P_DH_NAD(P)-bd"/>
</dbReference>
<feature type="binding site" evidence="5">
    <location>
        <position position="180"/>
    </location>
    <ligand>
        <name>D-glyceraldehyde 3-phosphate</name>
        <dbReference type="ChEBI" id="CHEBI:59776"/>
    </ligand>
</feature>
<organism evidence="10 11">
    <name type="scientific">Actinocrinis puniceicyclus</name>
    <dbReference type="NCBI Taxonomy" id="977794"/>
    <lineage>
        <taxon>Bacteria</taxon>
        <taxon>Bacillati</taxon>
        <taxon>Actinomycetota</taxon>
        <taxon>Actinomycetes</taxon>
        <taxon>Catenulisporales</taxon>
        <taxon>Actinospicaceae</taxon>
        <taxon>Actinocrinis</taxon>
    </lineage>
</organism>
<feature type="binding site" evidence="6">
    <location>
        <position position="117"/>
    </location>
    <ligand>
        <name>NAD(+)</name>
        <dbReference type="ChEBI" id="CHEBI:57540"/>
    </ligand>
</feature>
<feature type="site" description="Activates thiol group during catalysis" evidence="7">
    <location>
        <position position="177"/>
    </location>
</feature>
<evidence type="ECO:0000259" key="9">
    <source>
        <dbReference type="SMART" id="SM00846"/>
    </source>
</evidence>
<dbReference type="Gene3D" id="3.30.360.10">
    <property type="entry name" value="Dihydrodipicolinate Reductase, domain 2"/>
    <property type="match status" value="1"/>
</dbReference>
<accession>A0A8J8BBL3</accession>
<dbReference type="GO" id="GO:0006006">
    <property type="term" value="P:glucose metabolic process"/>
    <property type="evidence" value="ECO:0007669"/>
    <property type="project" value="InterPro"/>
</dbReference>
<keyword evidence="11" id="KW-1185">Reference proteome</keyword>
<evidence type="ECO:0000256" key="3">
    <source>
        <dbReference type="ARBA" id="ARBA00023002"/>
    </source>
</evidence>
<keyword evidence="6" id="KW-0520">NAD</keyword>
<feature type="binding site" evidence="5">
    <location>
        <begin position="208"/>
        <end position="209"/>
    </location>
    <ligand>
        <name>D-glyceraldehyde 3-phosphate</name>
        <dbReference type="ChEBI" id="CHEBI:59776"/>
    </ligand>
</feature>
<feature type="binding site" evidence="6">
    <location>
        <position position="312"/>
    </location>
    <ligand>
        <name>NAD(+)</name>
        <dbReference type="ChEBI" id="CHEBI:57540"/>
    </ligand>
</feature>